<evidence type="ECO:0000313" key="1">
    <source>
        <dbReference type="EMBL" id="KAL0134585.1"/>
    </source>
</evidence>
<evidence type="ECO:0000313" key="2">
    <source>
        <dbReference type="Proteomes" id="UP001430953"/>
    </source>
</evidence>
<keyword evidence="2" id="KW-1185">Reference proteome</keyword>
<gene>
    <name evidence="1" type="ORF">PUN28_001407</name>
</gene>
<proteinExistence type="predicted"/>
<name>A0AAW2H4T8_9HYME</name>
<dbReference type="EMBL" id="JADYXP020000001">
    <property type="protein sequence ID" value="KAL0134585.1"/>
    <property type="molecule type" value="Genomic_DNA"/>
</dbReference>
<organism evidence="1 2">
    <name type="scientific">Cardiocondyla obscurior</name>
    <dbReference type="NCBI Taxonomy" id="286306"/>
    <lineage>
        <taxon>Eukaryota</taxon>
        <taxon>Metazoa</taxon>
        <taxon>Ecdysozoa</taxon>
        <taxon>Arthropoda</taxon>
        <taxon>Hexapoda</taxon>
        <taxon>Insecta</taxon>
        <taxon>Pterygota</taxon>
        <taxon>Neoptera</taxon>
        <taxon>Endopterygota</taxon>
        <taxon>Hymenoptera</taxon>
        <taxon>Apocrita</taxon>
        <taxon>Aculeata</taxon>
        <taxon>Formicoidea</taxon>
        <taxon>Formicidae</taxon>
        <taxon>Myrmicinae</taxon>
        <taxon>Cardiocondyla</taxon>
    </lineage>
</organism>
<accession>A0AAW2H4T8</accession>
<sequence length="137" mass="15855">MNQRQKQTLPRERAHKNAIAGNWGAFNGPLGFAMGSHSAVTSFRSTAESSPTRIESTYATAHCFGCNDTFFRKDTPNDFIAMKLLGIRKRKDEHEREREKPKGDRRYFHSSWWRFNISESSCRKVDRADGERNVTRL</sequence>
<protein>
    <submittedName>
        <fullName evidence="1">Uncharacterized protein</fullName>
    </submittedName>
</protein>
<comment type="caution">
    <text evidence="1">The sequence shown here is derived from an EMBL/GenBank/DDBJ whole genome shotgun (WGS) entry which is preliminary data.</text>
</comment>
<reference evidence="1 2" key="1">
    <citation type="submission" date="2023-03" db="EMBL/GenBank/DDBJ databases">
        <title>High recombination rates correlate with genetic variation in Cardiocondyla obscurior ants.</title>
        <authorList>
            <person name="Errbii M."/>
        </authorList>
    </citation>
    <scope>NUCLEOTIDE SEQUENCE [LARGE SCALE GENOMIC DNA]</scope>
    <source>
        <strain evidence="1">Alpha-2009</strain>
        <tissue evidence="1">Whole body</tissue>
    </source>
</reference>
<dbReference type="Proteomes" id="UP001430953">
    <property type="component" value="Unassembled WGS sequence"/>
</dbReference>
<dbReference type="AlphaFoldDB" id="A0AAW2H4T8"/>